<sequence>METSQFVSEDEYSSETQTTTSASKNQVEPEITSEQKNPPVTKKLEQLPRESEFLNRHRKKTRLCDPKGVYEFRHIEPRWYQSFLQLITMLMSLSSMVGLYYVGYQESKESLVGIGEVSTLTWIDAIQVISIIAIIFMAIKNLGKQLKVHPQKSYRLAILANSFNLMWLNNFRLLLALALLFFAMIGMQEQSYESFDLEFLVEGAAADLFDAILSFFIVIICLRSFRFCGKELAE</sequence>
<organism evidence="3 4">
    <name type="scientific">Moritella yayanosii</name>
    <dbReference type="NCBI Taxonomy" id="69539"/>
    <lineage>
        <taxon>Bacteria</taxon>
        <taxon>Pseudomonadati</taxon>
        <taxon>Pseudomonadota</taxon>
        <taxon>Gammaproteobacteria</taxon>
        <taxon>Alteromonadales</taxon>
        <taxon>Moritellaceae</taxon>
        <taxon>Moritella</taxon>
    </lineage>
</organism>
<feature type="transmembrane region" description="Helical" evidence="2">
    <location>
        <begin position="83"/>
        <end position="102"/>
    </location>
</feature>
<keyword evidence="2" id="KW-0472">Membrane</keyword>
<dbReference type="AlphaFoldDB" id="A0A330LJ42"/>
<proteinExistence type="predicted"/>
<feature type="transmembrane region" description="Helical" evidence="2">
    <location>
        <begin position="163"/>
        <end position="187"/>
    </location>
</feature>
<dbReference type="OrthoDB" id="6399801at2"/>
<dbReference type="EMBL" id="LS483250">
    <property type="protein sequence ID" value="SQD76693.1"/>
    <property type="molecule type" value="Genomic_DNA"/>
</dbReference>
<feature type="region of interest" description="Disordered" evidence="1">
    <location>
        <begin position="1"/>
        <end position="42"/>
    </location>
</feature>
<accession>A0A330LJ42</accession>
<keyword evidence="2" id="KW-0812">Transmembrane</keyword>
<feature type="transmembrane region" description="Helical" evidence="2">
    <location>
        <begin position="199"/>
        <end position="222"/>
    </location>
</feature>
<protein>
    <submittedName>
        <fullName evidence="3">Uncharacterized protein</fullName>
    </submittedName>
</protein>
<evidence type="ECO:0000256" key="1">
    <source>
        <dbReference type="SAM" id="MobiDB-lite"/>
    </source>
</evidence>
<dbReference type="Proteomes" id="UP000250163">
    <property type="component" value="Chromosome MORIYA"/>
</dbReference>
<evidence type="ECO:0000256" key="2">
    <source>
        <dbReference type="SAM" id="Phobius"/>
    </source>
</evidence>
<keyword evidence="2" id="KW-1133">Transmembrane helix</keyword>
<dbReference type="RefSeq" id="WP_112711936.1">
    <property type="nucleotide sequence ID" value="NZ_LS483250.1"/>
</dbReference>
<dbReference type="KEGG" id="mya:MORIYA_0215"/>
<name>A0A330LJ42_9GAMM</name>
<keyword evidence="4" id="KW-1185">Reference proteome</keyword>
<feature type="transmembrane region" description="Helical" evidence="2">
    <location>
        <begin position="122"/>
        <end position="142"/>
    </location>
</feature>
<evidence type="ECO:0000313" key="3">
    <source>
        <dbReference type="EMBL" id="SQD76693.1"/>
    </source>
</evidence>
<feature type="compositionally biased region" description="Polar residues" evidence="1">
    <location>
        <begin position="14"/>
        <end position="38"/>
    </location>
</feature>
<gene>
    <name evidence="3" type="ORF">MORIYA_0215</name>
</gene>
<evidence type="ECO:0000313" key="4">
    <source>
        <dbReference type="Proteomes" id="UP000250163"/>
    </source>
</evidence>
<reference evidence="4" key="1">
    <citation type="submission" date="2018-05" db="EMBL/GenBank/DDBJ databases">
        <authorList>
            <person name="Cea G.-C."/>
            <person name="William W."/>
        </authorList>
    </citation>
    <scope>NUCLEOTIDE SEQUENCE [LARGE SCALE GENOMIC DNA]</scope>
    <source>
        <strain evidence="4">DB21MT 5</strain>
    </source>
</reference>